<feature type="compositionally biased region" description="Basic and acidic residues" evidence="1">
    <location>
        <begin position="230"/>
        <end position="239"/>
    </location>
</feature>
<keyword evidence="2" id="KW-0472">Membrane</keyword>
<evidence type="ECO:0000256" key="1">
    <source>
        <dbReference type="SAM" id="MobiDB-lite"/>
    </source>
</evidence>
<dbReference type="GO" id="GO:0005516">
    <property type="term" value="F:calmodulin binding"/>
    <property type="evidence" value="ECO:0007669"/>
    <property type="project" value="TreeGrafter"/>
</dbReference>
<evidence type="ECO:0000256" key="2">
    <source>
        <dbReference type="SAM" id="Phobius"/>
    </source>
</evidence>
<feature type="compositionally biased region" description="Acidic residues" evidence="1">
    <location>
        <begin position="656"/>
        <end position="674"/>
    </location>
</feature>
<dbReference type="AlphaFoldDB" id="A0A7S0XQ33"/>
<feature type="compositionally biased region" description="Polar residues" evidence="1">
    <location>
        <begin position="188"/>
        <end position="197"/>
    </location>
</feature>
<feature type="compositionally biased region" description="Polar residues" evidence="1">
    <location>
        <begin position="91"/>
        <end position="100"/>
    </location>
</feature>
<keyword evidence="2" id="KW-1133">Transmembrane helix</keyword>
<feature type="region of interest" description="Disordered" evidence="1">
    <location>
        <begin position="1"/>
        <end position="25"/>
    </location>
</feature>
<accession>A0A7S0XQ33</accession>
<dbReference type="EMBL" id="HBFG01000659">
    <property type="protein sequence ID" value="CAD8728977.1"/>
    <property type="molecule type" value="Transcribed_RNA"/>
</dbReference>
<feature type="compositionally biased region" description="Low complexity" evidence="1">
    <location>
        <begin position="643"/>
        <end position="655"/>
    </location>
</feature>
<feature type="region of interest" description="Disordered" evidence="1">
    <location>
        <begin position="643"/>
        <end position="707"/>
    </location>
</feature>
<feature type="compositionally biased region" description="Basic and acidic residues" evidence="1">
    <location>
        <begin position="263"/>
        <end position="301"/>
    </location>
</feature>
<name>A0A7S0XQ33_9STRA</name>
<keyword evidence="2" id="KW-0812">Transmembrane</keyword>
<dbReference type="PANTHER" id="PTHR10699:SF11">
    <property type="entry name" value="IGLOO, ISOFORM A"/>
    <property type="match status" value="1"/>
</dbReference>
<feature type="compositionally biased region" description="Low complexity" evidence="1">
    <location>
        <begin position="681"/>
        <end position="707"/>
    </location>
</feature>
<feature type="compositionally biased region" description="Basic and acidic residues" evidence="1">
    <location>
        <begin position="119"/>
        <end position="186"/>
    </location>
</feature>
<feature type="region of interest" description="Disordered" evidence="1">
    <location>
        <begin position="87"/>
        <end position="107"/>
    </location>
</feature>
<proteinExistence type="predicted"/>
<evidence type="ECO:0000313" key="3">
    <source>
        <dbReference type="EMBL" id="CAD8728977.1"/>
    </source>
</evidence>
<protein>
    <recommendedName>
        <fullName evidence="4">Sulfotransferase domain-containing protein</fullName>
    </recommendedName>
</protein>
<evidence type="ECO:0008006" key="4">
    <source>
        <dbReference type="Google" id="ProtNLM"/>
    </source>
</evidence>
<gene>
    <name evidence="3" type="ORF">PDEL0327_LOCUS505</name>
</gene>
<dbReference type="PANTHER" id="PTHR10699">
    <property type="entry name" value="NEUROMODULIN"/>
    <property type="match status" value="1"/>
</dbReference>
<reference evidence="3" key="1">
    <citation type="submission" date="2021-01" db="EMBL/GenBank/DDBJ databases">
        <authorList>
            <person name="Corre E."/>
            <person name="Pelletier E."/>
            <person name="Niang G."/>
            <person name="Scheremetjew M."/>
            <person name="Finn R."/>
            <person name="Kale V."/>
            <person name="Holt S."/>
            <person name="Cochrane G."/>
            <person name="Meng A."/>
            <person name="Brown T."/>
            <person name="Cohen L."/>
        </authorList>
    </citation>
    <scope>NUCLEOTIDE SEQUENCE</scope>
    <source>
        <strain evidence="3">B596</strain>
    </source>
</reference>
<feature type="region of interest" description="Disordered" evidence="1">
    <location>
        <begin position="119"/>
        <end position="308"/>
    </location>
</feature>
<sequence length="707" mass="79615">MDPVGKHSNYKDDISDGENDSLVGIDDDFQDDDFVRSPVQRSTHRGMTSCVKISLIGILLAVLLTLGSESLIHKNGLRNNSLNNIGGSSGATTDPNNSAATKIPLSDREQALIQKEQELADREKAAKEKEEAIAQKHAEAEAREKAVAEREKAAEQAEQEASEHHAAAQAREKAVVEREKAAEEAAKTQTAITTPQENEAPPSDGQETKESDEESPTEETTAIQDTETVNSKDEPKEEIKEIEEETTESEEKPTPANEETIEIQEKVVEDKTTENKEEIPVVEEKETNQDETKEESEKDTTFVEEEQKEYDEMETWNKLSPTKQKQIENYRNQNALILNVGVPHHGGTAMCTVLGTGAGSTPGFVCTEDKFGVMPDPPECRVGDSETHTPEDPPFCYSFNEMHREQMPWLSNQTAPFVEAIHPYFKFMNWHFMNPVGREKYDKGRSLESPDWKDPRLVSVIVTRDPLARLLAGDGGLTKKYPGYNRKELGHSQWWDYAVYDDSRNSDNFFLRILGTVHRHERTPEEEAIENHARHGIPRTTDEVMEMFPTGIDENHYNRAKKVLDQFTFVLDIDCLEEGMEAVGKMLRMGQIEPQVIPAHPHASETPKERIQFDDVYEYLRAKNEWDIKLYEYSKTISLVKCPPKQTPTQQPVEAPLEEANEEAKEEENEDQEITEPPTITFTSPPTGSTAPPTELTAPPTASNNVI</sequence>
<feature type="transmembrane region" description="Helical" evidence="2">
    <location>
        <begin position="50"/>
        <end position="68"/>
    </location>
</feature>
<feature type="compositionally biased region" description="Acidic residues" evidence="1">
    <location>
        <begin position="15"/>
        <end position="25"/>
    </location>
</feature>
<organism evidence="3">
    <name type="scientific">Pseudo-nitzschia delicatissima</name>
    <dbReference type="NCBI Taxonomy" id="44447"/>
    <lineage>
        <taxon>Eukaryota</taxon>
        <taxon>Sar</taxon>
        <taxon>Stramenopiles</taxon>
        <taxon>Ochrophyta</taxon>
        <taxon>Bacillariophyta</taxon>
        <taxon>Bacillariophyceae</taxon>
        <taxon>Bacillariophycidae</taxon>
        <taxon>Bacillariales</taxon>
        <taxon>Bacillariaceae</taxon>
        <taxon>Pseudo-nitzschia</taxon>
    </lineage>
</organism>